<dbReference type="PANTHER" id="PTHR12277">
    <property type="entry name" value="ALPHA/BETA HYDROLASE DOMAIN-CONTAINING PROTEIN"/>
    <property type="match status" value="1"/>
</dbReference>
<reference evidence="2 3" key="1">
    <citation type="submission" date="2017-06" db="EMBL/GenBank/DDBJ databases">
        <authorList>
            <person name="Kim H.J."/>
            <person name="Triplett B.A."/>
        </authorList>
    </citation>
    <scope>NUCLEOTIDE SEQUENCE [LARGE SCALE GENOMIC DNA]</scope>
    <source>
        <strain evidence="2 3">DSM 22179</strain>
    </source>
</reference>
<dbReference type="PANTHER" id="PTHR12277:SF79">
    <property type="entry name" value="XAA-PRO DIPEPTIDYL-PEPTIDASE-RELATED"/>
    <property type="match status" value="1"/>
</dbReference>
<dbReference type="RefSeq" id="WP_234994221.1">
    <property type="nucleotide sequence ID" value="NZ_FYEZ01000001.1"/>
</dbReference>
<organism evidence="2 3">
    <name type="scientific">Kytococcus aerolatus</name>
    <dbReference type="NCBI Taxonomy" id="592308"/>
    <lineage>
        <taxon>Bacteria</taxon>
        <taxon>Bacillati</taxon>
        <taxon>Actinomycetota</taxon>
        <taxon>Actinomycetes</taxon>
        <taxon>Micrococcales</taxon>
        <taxon>Kytococcaceae</taxon>
        <taxon>Kytococcus</taxon>
    </lineage>
</organism>
<dbReference type="Gene3D" id="3.40.50.1820">
    <property type="entry name" value="alpha/beta hydrolase"/>
    <property type="match status" value="1"/>
</dbReference>
<dbReference type="EMBL" id="FYEZ01000001">
    <property type="protein sequence ID" value="SNC60435.1"/>
    <property type="molecule type" value="Genomic_DNA"/>
</dbReference>
<protein>
    <recommendedName>
        <fullName evidence="1">AB hydrolase-1 domain-containing protein</fullName>
    </recommendedName>
</protein>
<dbReference type="GO" id="GO:0003824">
    <property type="term" value="F:catalytic activity"/>
    <property type="evidence" value="ECO:0007669"/>
    <property type="project" value="UniProtKB-ARBA"/>
</dbReference>
<proteinExistence type="predicted"/>
<sequence>MELTAAMWRRIGAVTGWVIGTTAAVSGAAVVGTAAYFGRRVLTPDVVHPDDCELLGVDPQAGTVTLAANHLTTQPGRYGLWLDGGRSHLRFSEILERDEEADGGPTVTRRLDALDEVRPVDALDATREPGTQEPTAPRLGGARLNPYYFPRDPRSALGVPARDLTLHSDVGDFPCWYLPPDPATSAFDAGEHRRWAITVHGRAARREEGFRAVRTLREAGYATLVPAYRNDTDAPRSEDGRYNLGLTEWRDIEAAIEHAVEHGAEEIVLIGYSMGGAIVLQTLVHSAHADRVTGVVLDGPVVDWGRVLSHAASRNGVPVAVEQLARHLMGRQETTFLLGITEPRDLALLNWLARAEELRHPILVIHSEQDEVVPVESSRELAELRPDLVRLEEWSQGMHCREWNVDPERWEQVVGEFLAGLVD</sequence>
<name>A0A212T342_9MICO</name>
<evidence type="ECO:0000259" key="1">
    <source>
        <dbReference type="Pfam" id="PF12697"/>
    </source>
</evidence>
<evidence type="ECO:0000313" key="2">
    <source>
        <dbReference type="EMBL" id="SNC60435.1"/>
    </source>
</evidence>
<dbReference type="SUPFAM" id="SSF53474">
    <property type="entry name" value="alpha/beta-Hydrolases"/>
    <property type="match status" value="1"/>
</dbReference>
<accession>A0A212T342</accession>
<feature type="domain" description="AB hydrolase-1" evidence="1">
    <location>
        <begin position="199"/>
        <end position="389"/>
    </location>
</feature>
<dbReference type="AlphaFoldDB" id="A0A212T342"/>
<dbReference type="InterPro" id="IPR029058">
    <property type="entry name" value="AB_hydrolase_fold"/>
</dbReference>
<gene>
    <name evidence="2" type="ORF">SAMN05445756_0279</name>
</gene>
<dbReference type="InterPro" id="IPR000073">
    <property type="entry name" value="AB_hydrolase_1"/>
</dbReference>
<dbReference type="Pfam" id="PF12697">
    <property type="entry name" value="Abhydrolase_6"/>
    <property type="match status" value="1"/>
</dbReference>
<keyword evidence="3" id="KW-1185">Reference proteome</keyword>
<dbReference type="Proteomes" id="UP000198122">
    <property type="component" value="Unassembled WGS sequence"/>
</dbReference>
<evidence type="ECO:0000313" key="3">
    <source>
        <dbReference type="Proteomes" id="UP000198122"/>
    </source>
</evidence>